<sequence>MNRAQLADFLRTRREALQPEDVGLPRGPRRRAGGLRREEVAALAGMSADYYNRIEQQRGSLPSEQMLAALAQALRLSLSERDHLFGLGGHPAPSRTRDDRISPIMARIVDSLSDVPAMVWTNLGEVLVQTPPAVALLGDYTRFTGLSRYLVYRYFTDPAPRELYPPEDRDKRGRVFTADLRVEYRKDPDGVPGEIVEALLAVSEEFAEVWGRHEVDVTHHHDLKRYRHAELGELELYAQPLVDLDKDQYLMVFTAVPGSPSQEKLQRLIDMSAIRG</sequence>
<protein>
    <submittedName>
        <fullName evidence="2">Transcriptional regulator with XRE-family HTH domain</fullName>
    </submittedName>
</protein>
<dbReference type="InterPro" id="IPR041413">
    <property type="entry name" value="MLTR_LBD"/>
</dbReference>
<comment type="caution">
    <text evidence="2">The sequence shown here is derived from an EMBL/GenBank/DDBJ whole genome shotgun (WGS) entry which is preliminary data.</text>
</comment>
<dbReference type="Pfam" id="PF17765">
    <property type="entry name" value="MLTR_LBD"/>
    <property type="match status" value="1"/>
</dbReference>
<dbReference type="InterPro" id="IPR010982">
    <property type="entry name" value="Lambda_DNA-bd_dom_sf"/>
</dbReference>
<dbReference type="PANTHER" id="PTHR35010:SF2">
    <property type="entry name" value="BLL4672 PROTEIN"/>
    <property type="match status" value="1"/>
</dbReference>
<evidence type="ECO:0000313" key="2">
    <source>
        <dbReference type="EMBL" id="MDP9794269.1"/>
    </source>
</evidence>
<gene>
    <name evidence="2" type="ORF">J2S43_002781</name>
</gene>
<evidence type="ECO:0000313" key="3">
    <source>
        <dbReference type="Proteomes" id="UP001240984"/>
    </source>
</evidence>
<dbReference type="PROSITE" id="PS50943">
    <property type="entry name" value="HTH_CROC1"/>
    <property type="match status" value="1"/>
</dbReference>
<dbReference type="InterPro" id="IPR001387">
    <property type="entry name" value="Cro/C1-type_HTH"/>
</dbReference>
<organism evidence="2 3">
    <name type="scientific">Catenuloplanes nepalensis</name>
    <dbReference type="NCBI Taxonomy" id="587533"/>
    <lineage>
        <taxon>Bacteria</taxon>
        <taxon>Bacillati</taxon>
        <taxon>Actinomycetota</taxon>
        <taxon>Actinomycetes</taxon>
        <taxon>Micromonosporales</taxon>
        <taxon>Micromonosporaceae</taxon>
        <taxon>Catenuloplanes</taxon>
    </lineage>
</organism>
<dbReference type="Proteomes" id="UP001240984">
    <property type="component" value="Unassembled WGS sequence"/>
</dbReference>
<dbReference type="Gene3D" id="1.10.260.40">
    <property type="entry name" value="lambda repressor-like DNA-binding domains"/>
    <property type="match status" value="1"/>
</dbReference>
<dbReference type="SUPFAM" id="SSF47413">
    <property type="entry name" value="lambda repressor-like DNA-binding domains"/>
    <property type="match status" value="1"/>
</dbReference>
<proteinExistence type="predicted"/>
<keyword evidence="3" id="KW-1185">Reference proteome</keyword>
<dbReference type="SMART" id="SM00530">
    <property type="entry name" value="HTH_XRE"/>
    <property type="match status" value="1"/>
</dbReference>
<dbReference type="RefSeq" id="WP_306829416.1">
    <property type="nucleotide sequence ID" value="NZ_JAUSRA010000001.1"/>
</dbReference>
<accession>A0ABT9MSC0</accession>
<dbReference type="CDD" id="cd00093">
    <property type="entry name" value="HTH_XRE"/>
    <property type="match status" value="1"/>
</dbReference>
<evidence type="ECO:0000259" key="1">
    <source>
        <dbReference type="PROSITE" id="PS50943"/>
    </source>
</evidence>
<dbReference type="Pfam" id="PF13560">
    <property type="entry name" value="HTH_31"/>
    <property type="match status" value="1"/>
</dbReference>
<dbReference type="EMBL" id="JAUSRA010000001">
    <property type="protein sequence ID" value="MDP9794269.1"/>
    <property type="molecule type" value="Genomic_DNA"/>
</dbReference>
<dbReference type="PANTHER" id="PTHR35010">
    <property type="entry name" value="BLL4672 PROTEIN-RELATED"/>
    <property type="match status" value="1"/>
</dbReference>
<dbReference type="Gene3D" id="3.30.450.180">
    <property type="match status" value="1"/>
</dbReference>
<feature type="domain" description="HTH cro/C1-type" evidence="1">
    <location>
        <begin position="34"/>
        <end position="81"/>
    </location>
</feature>
<name>A0ABT9MSC0_9ACTN</name>
<reference evidence="2 3" key="1">
    <citation type="submission" date="2023-07" db="EMBL/GenBank/DDBJ databases">
        <title>Sequencing the genomes of 1000 actinobacteria strains.</title>
        <authorList>
            <person name="Klenk H.-P."/>
        </authorList>
    </citation>
    <scope>NUCLEOTIDE SEQUENCE [LARGE SCALE GENOMIC DNA]</scope>
    <source>
        <strain evidence="2 3">DSM 44710</strain>
    </source>
</reference>